<dbReference type="EMBL" id="QGDT01000016">
    <property type="protein sequence ID" value="PWJ54776.1"/>
    <property type="molecule type" value="Genomic_DNA"/>
</dbReference>
<dbReference type="Gene3D" id="2.60.120.10">
    <property type="entry name" value="Jelly Rolls"/>
    <property type="match status" value="1"/>
</dbReference>
<dbReference type="InterPro" id="IPR011051">
    <property type="entry name" value="RmlC_Cupin_sf"/>
</dbReference>
<dbReference type="Pfam" id="PF12833">
    <property type="entry name" value="HTH_18"/>
    <property type="match status" value="1"/>
</dbReference>
<keyword evidence="1" id="KW-0805">Transcription regulation</keyword>
<dbReference type="Pfam" id="PF02311">
    <property type="entry name" value="AraC_binding"/>
    <property type="match status" value="1"/>
</dbReference>
<dbReference type="PANTHER" id="PTHR43280">
    <property type="entry name" value="ARAC-FAMILY TRANSCRIPTIONAL REGULATOR"/>
    <property type="match status" value="1"/>
</dbReference>
<reference evidence="5 6" key="1">
    <citation type="submission" date="2018-03" db="EMBL/GenBank/DDBJ databases">
        <title>Genomic Encyclopedia of Archaeal and Bacterial Type Strains, Phase II (KMG-II): from individual species to whole genera.</title>
        <authorList>
            <person name="Goeker M."/>
        </authorList>
    </citation>
    <scope>NUCLEOTIDE SEQUENCE [LARGE SCALE GENOMIC DNA]</scope>
    <source>
        <strain evidence="5 6">DSM 100346</strain>
    </source>
</reference>
<organism evidence="5 6">
    <name type="scientific">Dyadobacter jejuensis</name>
    <dbReference type="NCBI Taxonomy" id="1082580"/>
    <lineage>
        <taxon>Bacteria</taxon>
        <taxon>Pseudomonadati</taxon>
        <taxon>Bacteroidota</taxon>
        <taxon>Cytophagia</taxon>
        <taxon>Cytophagales</taxon>
        <taxon>Spirosomataceae</taxon>
        <taxon>Dyadobacter</taxon>
    </lineage>
</organism>
<dbReference type="InterPro" id="IPR003313">
    <property type="entry name" value="AraC-bd"/>
</dbReference>
<keyword evidence="2 5" id="KW-0238">DNA-binding</keyword>
<comment type="caution">
    <text evidence="5">The sequence shown here is derived from an EMBL/GenBank/DDBJ whole genome shotgun (WGS) entry which is preliminary data.</text>
</comment>
<dbReference type="InterPro" id="IPR014710">
    <property type="entry name" value="RmlC-like_jellyroll"/>
</dbReference>
<dbReference type="PANTHER" id="PTHR43280:SF2">
    <property type="entry name" value="HTH-TYPE TRANSCRIPTIONAL REGULATOR EXSA"/>
    <property type="match status" value="1"/>
</dbReference>
<dbReference type="RefSeq" id="WP_109677620.1">
    <property type="nucleotide sequence ID" value="NZ_QGDT01000016.1"/>
</dbReference>
<evidence type="ECO:0000259" key="4">
    <source>
        <dbReference type="PROSITE" id="PS01124"/>
    </source>
</evidence>
<feature type="domain" description="HTH araC/xylS-type" evidence="4">
    <location>
        <begin position="186"/>
        <end position="285"/>
    </location>
</feature>
<dbReference type="AlphaFoldDB" id="A0A316AA33"/>
<dbReference type="InterPro" id="IPR009057">
    <property type="entry name" value="Homeodomain-like_sf"/>
</dbReference>
<name>A0A316AA33_9BACT</name>
<sequence>MKVIPFTIPVVQNCTLVVQRQKLHYYYPHLHRHQEVQLEYVLKGSGILIAGNYMQRFQAGDIYLIGANQAHMFKSDEGHFVAGLAPEVDSLSVFFKIEALQHTLLALPEMEEVRRLLLNSHNGYQVPEENASVVQHTMLQLSQESENLRIGTFIRLLQQLSRLGPKPLASFSSVDTLSEAEGSRMDKIFQFMVGNHHRHIALSEIAEVANFTPQAFCRYFKKHTDKTFVSFLNEIRVKEACKLIVSGRHEGYADIAFRVGFENVTNFNRVFKKVVGQAPGIYFHQFQASHRTQ</sequence>
<protein>
    <submittedName>
        <fullName evidence="5">AraC-like DNA-binding protein</fullName>
    </submittedName>
</protein>
<evidence type="ECO:0000313" key="6">
    <source>
        <dbReference type="Proteomes" id="UP000245880"/>
    </source>
</evidence>
<dbReference type="InterPro" id="IPR018060">
    <property type="entry name" value="HTH_AraC"/>
</dbReference>
<evidence type="ECO:0000256" key="3">
    <source>
        <dbReference type="ARBA" id="ARBA00023163"/>
    </source>
</evidence>
<evidence type="ECO:0000256" key="2">
    <source>
        <dbReference type="ARBA" id="ARBA00023125"/>
    </source>
</evidence>
<keyword evidence="3" id="KW-0804">Transcription</keyword>
<dbReference type="SUPFAM" id="SSF51182">
    <property type="entry name" value="RmlC-like cupins"/>
    <property type="match status" value="1"/>
</dbReference>
<dbReference type="SUPFAM" id="SSF46689">
    <property type="entry name" value="Homeodomain-like"/>
    <property type="match status" value="2"/>
</dbReference>
<dbReference type="SMART" id="SM00342">
    <property type="entry name" value="HTH_ARAC"/>
    <property type="match status" value="1"/>
</dbReference>
<gene>
    <name evidence="5" type="ORF">CLV98_11663</name>
</gene>
<dbReference type="OrthoDB" id="792101at2"/>
<dbReference type="GO" id="GO:0003700">
    <property type="term" value="F:DNA-binding transcription factor activity"/>
    <property type="evidence" value="ECO:0007669"/>
    <property type="project" value="InterPro"/>
</dbReference>
<keyword evidence="6" id="KW-1185">Reference proteome</keyword>
<evidence type="ECO:0000313" key="5">
    <source>
        <dbReference type="EMBL" id="PWJ54776.1"/>
    </source>
</evidence>
<evidence type="ECO:0000256" key="1">
    <source>
        <dbReference type="ARBA" id="ARBA00023015"/>
    </source>
</evidence>
<dbReference type="Gene3D" id="1.10.10.60">
    <property type="entry name" value="Homeodomain-like"/>
    <property type="match status" value="2"/>
</dbReference>
<dbReference type="PROSITE" id="PS01124">
    <property type="entry name" value="HTH_ARAC_FAMILY_2"/>
    <property type="match status" value="1"/>
</dbReference>
<proteinExistence type="predicted"/>
<dbReference type="GO" id="GO:0043565">
    <property type="term" value="F:sequence-specific DNA binding"/>
    <property type="evidence" value="ECO:0007669"/>
    <property type="project" value="InterPro"/>
</dbReference>
<accession>A0A316AA33</accession>
<dbReference type="Proteomes" id="UP000245880">
    <property type="component" value="Unassembled WGS sequence"/>
</dbReference>